<dbReference type="Proteomes" id="UP001611450">
    <property type="component" value="Unassembled WGS sequence"/>
</dbReference>
<dbReference type="Pfam" id="PF01195">
    <property type="entry name" value="Pept_tRNA_hydro"/>
    <property type="match status" value="1"/>
</dbReference>
<evidence type="ECO:0000313" key="11">
    <source>
        <dbReference type="Proteomes" id="UP001611450"/>
    </source>
</evidence>
<evidence type="ECO:0000313" key="10">
    <source>
        <dbReference type="EMBL" id="MFI2322768.1"/>
    </source>
</evidence>
<keyword evidence="7" id="KW-0963">Cytoplasm</keyword>
<dbReference type="GO" id="GO:0004045">
    <property type="term" value="F:peptidyl-tRNA hydrolase activity"/>
    <property type="evidence" value="ECO:0007669"/>
    <property type="project" value="UniProtKB-EC"/>
</dbReference>
<feature type="active site" description="Proton acceptor" evidence="7">
    <location>
        <position position="37"/>
    </location>
</feature>
<evidence type="ECO:0000256" key="5">
    <source>
        <dbReference type="ARBA" id="ARBA00038063"/>
    </source>
</evidence>
<dbReference type="InterPro" id="IPR018171">
    <property type="entry name" value="Pept_tRNA_hydro_CS"/>
</dbReference>
<reference evidence="10 11" key="1">
    <citation type="submission" date="2024-10" db="EMBL/GenBank/DDBJ databases">
        <title>The Natural Products Discovery Center: Release of the First 8490 Sequenced Strains for Exploring Actinobacteria Biosynthetic Diversity.</title>
        <authorList>
            <person name="Kalkreuter E."/>
            <person name="Kautsar S.A."/>
            <person name="Yang D."/>
            <person name="Bader C.D."/>
            <person name="Teijaro C.N."/>
            <person name="Fluegel L."/>
            <person name="Davis C.M."/>
            <person name="Simpson J.R."/>
            <person name="Lauterbach L."/>
            <person name="Steele A.D."/>
            <person name="Gui C."/>
            <person name="Meng S."/>
            <person name="Li G."/>
            <person name="Viehrig K."/>
            <person name="Ye F."/>
            <person name="Su P."/>
            <person name="Kiefer A.F."/>
            <person name="Nichols A."/>
            <person name="Cepeda A.J."/>
            <person name="Yan W."/>
            <person name="Fan B."/>
            <person name="Jiang Y."/>
            <person name="Adhikari A."/>
            <person name="Zheng C.-J."/>
            <person name="Schuster L."/>
            <person name="Cowan T.M."/>
            <person name="Smanski M.J."/>
            <person name="Chevrette M.G."/>
            <person name="De Carvalho L.P.S."/>
            <person name="Shen B."/>
        </authorList>
    </citation>
    <scope>NUCLEOTIDE SEQUENCE [LARGE SCALE GENOMIC DNA]</scope>
    <source>
        <strain evidence="10 11">NPDC019626</strain>
    </source>
</reference>
<evidence type="ECO:0000256" key="8">
    <source>
        <dbReference type="RuleBase" id="RU000673"/>
    </source>
</evidence>
<dbReference type="CDD" id="cd00462">
    <property type="entry name" value="PTH"/>
    <property type="match status" value="1"/>
</dbReference>
<dbReference type="Gene3D" id="3.40.50.1470">
    <property type="entry name" value="Peptidyl-tRNA hydrolase"/>
    <property type="match status" value="1"/>
</dbReference>
<keyword evidence="11" id="KW-1185">Reference proteome</keyword>
<accession>A0ABW7WIG9</accession>
<keyword evidence="3 7" id="KW-0378">Hydrolase</keyword>
<comment type="similarity">
    <text evidence="5 7 9">Belongs to the PTH family.</text>
</comment>
<comment type="subunit">
    <text evidence="7">Monomer.</text>
</comment>
<feature type="binding site" evidence="7">
    <location>
        <position position="131"/>
    </location>
    <ligand>
        <name>tRNA</name>
        <dbReference type="ChEBI" id="CHEBI:17843"/>
    </ligand>
</feature>
<comment type="catalytic activity">
    <reaction evidence="7 8">
        <text>an N-acyl-L-alpha-aminoacyl-tRNA + H2O = an N-acyl-L-amino acid + a tRNA + H(+)</text>
        <dbReference type="Rhea" id="RHEA:54448"/>
        <dbReference type="Rhea" id="RHEA-COMP:10123"/>
        <dbReference type="Rhea" id="RHEA-COMP:13883"/>
        <dbReference type="ChEBI" id="CHEBI:15377"/>
        <dbReference type="ChEBI" id="CHEBI:15378"/>
        <dbReference type="ChEBI" id="CHEBI:59874"/>
        <dbReference type="ChEBI" id="CHEBI:78442"/>
        <dbReference type="ChEBI" id="CHEBI:138191"/>
        <dbReference type="EC" id="3.1.1.29"/>
    </reaction>
</comment>
<evidence type="ECO:0000256" key="4">
    <source>
        <dbReference type="ARBA" id="ARBA00022884"/>
    </source>
</evidence>
<evidence type="ECO:0000256" key="7">
    <source>
        <dbReference type="HAMAP-Rule" id="MF_00083"/>
    </source>
</evidence>
<evidence type="ECO:0000256" key="9">
    <source>
        <dbReference type="RuleBase" id="RU004320"/>
    </source>
</evidence>
<dbReference type="PANTHER" id="PTHR17224">
    <property type="entry name" value="PEPTIDYL-TRNA HYDROLASE"/>
    <property type="match status" value="1"/>
</dbReference>
<comment type="subcellular location">
    <subcellularLocation>
        <location evidence="7">Cytoplasm</location>
    </subcellularLocation>
</comment>
<comment type="function">
    <text evidence="7">Catalyzes the release of premature peptidyl moieties from peptidyl-tRNA molecules trapped in stalled 50S ribosomal subunits, and thus maintains levels of free tRNAs and 50S ribosomes.</text>
</comment>
<feature type="binding site" evidence="7">
    <location>
        <position position="85"/>
    </location>
    <ligand>
        <name>tRNA</name>
        <dbReference type="ChEBI" id="CHEBI:17843"/>
    </ligand>
</feature>
<proteinExistence type="inferred from homology"/>
<protein>
    <recommendedName>
        <fullName evidence="6 7">Peptidyl-tRNA hydrolase</fullName>
        <shortName evidence="7">Pth</shortName>
        <ecNumber evidence="1 7">3.1.1.29</ecNumber>
    </recommendedName>
</protein>
<dbReference type="InterPro" id="IPR036416">
    <property type="entry name" value="Pept_tRNA_hydro_sf"/>
</dbReference>
<sequence length="204" mass="21949">MRPRPRARALSSTESSAGPALVVGLGNPGPEYERTRHNVGFLVADVLAERVGGRFGVHKKSGADLLQARLDGRQVLIAKPRSFMNLSGRPVAALAKFFSVPPTEVIVVHDELDLPFGAIRLKRGGGEGGHNGLRSVSSALTTKDYLRTRIGIGRPPGRQDPADYVLKPFSAPERKEVPVIVEQAADAVELLLRVGLETAQNQVH</sequence>
<evidence type="ECO:0000256" key="1">
    <source>
        <dbReference type="ARBA" id="ARBA00013260"/>
    </source>
</evidence>
<keyword evidence="4 7" id="KW-0694">RNA-binding</keyword>
<feature type="binding site" evidence="7">
    <location>
        <position position="32"/>
    </location>
    <ligand>
        <name>tRNA</name>
        <dbReference type="ChEBI" id="CHEBI:17843"/>
    </ligand>
</feature>
<dbReference type="NCBIfam" id="TIGR00447">
    <property type="entry name" value="pth"/>
    <property type="match status" value="1"/>
</dbReference>
<dbReference type="SUPFAM" id="SSF53178">
    <property type="entry name" value="Peptidyl-tRNA hydrolase-like"/>
    <property type="match status" value="1"/>
</dbReference>
<feature type="site" description="Stabilizes the basic form of H active site to accept a proton" evidence="7">
    <location>
        <position position="110"/>
    </location>
</feature>
<feature type="site" description="Discriminates between blocked and unblocked aminoacyl-tRNA" evidence="7">
    <location>
        <position position="27"/>
    </location>
</feature>
<comment type="caution">
    <text evidence="10">The sequence shown here is derived from an EMBL/GenBank/DDBJ whole genome shotgun (WGS) entry which is preliminary data.</text>
</comment>
<evidence type="ECO:0000256" key="2">
    <source>
        <dbReference type="ARBA" id="ARBA00022555"/>
    </source>
</evidence>
<dbReference type="PANTHER" id="PTHR17224:SF1">
    <property type="entry name" value="PEPTIDYL-TRNA HYDROLASE"/>
    <property type="match status" value="1"/>
</dbReference>
<feature type="binding site" evidence="7">
    <location>
        <position position="83"/>
    </location>
    <ligand>
        <name>tRNA</name>
        <dbReference type="ChEBI" id="CHEBI:17843"/>
    </ligand>
</feature>
<name>A0ABW7WIG9_9NOCA</name>
<dbReference type="InterPro" id="IPR001328">
    <property type="entry name" value="Pept_tRNA_hydro"/>
</dbReference>
<comment type="function">
    <text evidence="7">Hydrolyzes ribosome-free peptidyl-tRNAs (with 1 or more amino acids incorporated), which drop off the ribosome during protein synthesis, or as a result of ribosome stalling.</text>
</comment>
<dbReference type="EMBL" id="JBIRXV010000004">
    <property type="protein sequence ID" value="MFI2322768.1"/>
    <property type="molecule type" value="Genomic_DNA"/>
</dbReference>
<gene>
    <name evidence="7 10" type="primary">pth</name>
    <name evidence="10" type="ORF">ACH47G_19975</name>
</gene>
<evidence type="ECO:0000256" key="3">
    <source>
        <dbReference type="ARBA" id="ARBA00022801"/>
    </source>
</evidence>
<dbReference type="EC" id="3.1.1.29" evidence="1 7"/>
<dbReference type="HAMAP" id="MF_00083">
    <property type="entry name" value="Pept_tRNA_hydro_bact"/>
    <property type="match status" value="1"/>
</dbReference>
<evidence type="ECO:0000256" key="6">
    <source>
        <dbReference type="ARBA" id="ARBA00050038"/>
    </source>
</evidence>
<organism evidence="10 11">
    <name type="scientific">Nocardia beijingensis</name>
    <dbReference type="NCBI Taxonomy" id="95162"/>
    <lineage>
        <taxon>Bacteria</taxon>
        <taxon>Bacillati</taxon>
        <taxon>Actinomycetota</taxon>
        <taxon>Actinomycetes</taxon>
        <taxon>Mycobacteriales</taxon>
        <taxon>Nocardiaceae</taxon>
        <taxon>Nocardia</taxon>
    </lineage>
</organism>
<dbReference type="PROSITE" id="PS01196">
    <property type="entry name" value="PEPT_TRNA_HYDROL_2"/>
    <property type="match status" value="1"/>
</dbReference>
<dbReference type="RefSeq" id="WP_350906490.1">
    <property type="nucleotide sequence ID" value="NZ_JBEORE010000013.1"/>
</dbReference>
<dbReference type="PROSITE" id="PS01195">
    <property type="entry name" value="PEPT_TRNA_HYDROL_1"/>
    <property type="match status" value="1"/>
</dbReference>
<keyword evidence="2 7" id="KW-0820">tRNA-binding</keyword>